<protein>
    <submittedName>
        <fullName evidence="1">Uncharacterized protein</fullName>
    </submittedName>
</protein>
<evidence type="ECO:0000313" key="2">
    <source>
        <dbReference type="Proteomes" id="UP000002727"/>
    </source>
</evidence>
<dbReference type="Proteomes" id="UP000002727">
    <property type="component" value="Chromosome"/>
</dbReference>
<organism evidence="1 2">
    <name type="scientific">Thermococcus onnurineus (strain NA1)</name>
    <dbReference type="NCBI Taxonomy" id="523850"/>
    <lineage>
        <taxon>Archaea</taxon>
        <taxon>Methanobacteriati</taxon>
        <taxon>Methanobacteriota</taxon>
        <taxon>Thermococci</taxon>
        <taxon>Thermococcales</taxon>
        <taxon>Thermococcaceae</taxon>
        <taxon>Thermococcus</taxon>
    </lineage>
</organism>
<dbReference type="AlphaFoldDB" id="B6YUA9"/>
<gene>
    <name evidence="1" type="ordered locus">TON_1604</name>
</gene>
<dbReference type="HOGENOM" id="CLU_2875282_0_0_2"/>
<dbReference type="KEGG" id="ton:TON_1604"/>
<reference evidence="1 2" key="1">
    <citation type="journal article" date="2008" name="J. Bacteriol.">
        <title>The complete genome sequence of Thermococcus onnurineus NA1 reveals a mixed heterotrophic and carboxydotrophic metabolism.</title>
        <authorList>
            <person name="Lee H.S."/>
            <person name="Kang S.G."/>
            <person name="Bae S.S."/>
            <person name="Lim J.K."/>
            <person name="Cho Y."/>
            <person name="Kim Y.J."/>
            <person name="Jeon J.H."/>
            <person name="Cha S.S."/>
            <person name="Kwon K.K."/>
            <person name="Kim H.T."/>
            <person name="Park C.J."/>
            <person name="Lee H.W."/>
            <person name="Kim S.I."/>
            <person name="Chun J."/>
            <person name="Colwell R.R."/>
            <person name="Kim S.J."/>
            <person name="Lee J.H."/>
        </authorList>
    </citation>
    <scope>NUCLEOTIDE SEQUENCE [LARGE SCALE GENOMIC DNA]</scope>
    <source>
        <strain evidence="1 2">NA1</strain>
    </source>
</reference>
<name>B6YUA9_THEON</name>
<evidence type="ECO:0000313" key="1">
    <source>
        <dbReference type="EMBL" id="ACJ17094.1"/>
    </source>
</evidence>
<sequence length="63" mass="7095">MGVLMGERDLIAALDMAVEVIPFMALWDFVLISLFDRGFLFDEEDKSSSAFPYDVSETAESKK</sequence>
<keyword evidence="2" id="KW-1185">Reference proteome</keyword>
<proteinExistence type="predicted"/>
<dbReference type="PATRIC" id="fig|523850.10.peg.1618"/>
<accession>B6YUA9</accession>
<dbReference type="EMBL" id="CP000855">
    <property type="protein sequence ID" value="ACJ17094.1"/>
    <property type="molecule type" value="Genomic_DNA"/>
</dbReference>